<comment type="catalytic activity">
    <reaction evidence="4">
        <text>L-glutaminyl-[peptide chain release factor] + S-adenosyl-L-methionine = N(5)-methyl-L-glutaminyl-[peptide chain release factor] + S-adenosyl-L-homocysteine + H(+)</text>
        <dbReference type="Rhea" id="RHEA:42896"/>
        <dbReference type="Rhea" id="RHEA-COMP:10271"/>
        <dbReference type="Rhea" id="RHEA-COMP:10272"/>
        <dbReference type="ChEBI" id="CHEBI:15378"/>
        <dbReference type="ChEBI" id="CHEBI:30011"/>
        <dbReference type="ChEBI" id="CHEBI:57856"/>
        <dbReference type="ChEBI" id="CHEBI:59789"/>
        <dbReference type="ChEBI" id="CHEBI:61891"/>
        <dbReference type="EC" id="2.1.1.297"/>
    </reaction>
</comment>
<keyword evidence="1 4" id="KW-0489">Methyltransferase</keyword>
<comment type="function">
    <text evidence="4">Methylates the class 1 translation termination release factors RF1/PrfA and RF2/PrfB on the glutamine residue of the universally conserved GGQ motif.</text>
</comment>
<dbReference type="Pfam" id="PF13847">
    <property type="entry name" value="Methyltransf_31"/>
    <property type="match status" value="1"/>
</dbReference>
<dbReference type="GO" id="GO:0032259">
    <property type="term" value="P:methylation"/>
    <property type="evidence" value="ECO:0007669"/>
    <property type="project" value="UniProtKB-KW"/>
</dbReference>
<evidence type="ECO:0000256" key="4">
    <source>
        <dbReference type="HAMAP-Rule" id="MF_02126"/>
    </source>
</evidence>
<dbReference type="InterPro" id="IPR019874">
    <property type="entry name" value="RF_methyltr_PrmC"/>
</dbReference>
<dbReference type="InterPro" id="IPR050320">
    <property type="entry name" value="N5-glutamine_MTase"/>
</dbReference>
<dbReference type="HOGENOM" id="CLU_018398_3_1_5"/>
<dbReference type="OrthoDB" id="9800643at2"/>
<feature type="binding site" evidence="4">
    <location>
        <position position="173"/>
    </location>
    <ligand>
        <name>S-adenosyl-L-methionine</name>
        <dbReference type="ChEBI" id="CHEBI:59789"/>
    </ligand>
</feature>
<dbReference type="RefSeq" id="WP_012110660.1">
    <property type="nucleotide sequence ID" value="NC_009719.1"/>
</dbReference>
<protein>
    <recommendedName>
        <fullName evidence="4">Release factor glutamine methyltransferase</fullName>
        <shortName evidence="4">RF MTase</shortName>
        <ecNumber evidence="4">2.1.1.297</ecNumber>
    </recommendedName>
    <alternativeName>
        <fullName evidence="4">N5-glutamine methyltransferase PrmC</fullName>
    </alternativeName>
    <alternativeName>
        <fullName evidence="4">Protein-(glutamine-N5) MTase PrmC</fullName>
    </alternativeName>
    <alternativeName>
        <fullName evidence="4">Protein-glutamine N-methyltransferase PrmC</fullName>
    </alternativeName>
</protein>
<evidence type="ECO:0000259" key="5">
    <source>
        <dbReference type="Pfam" id="PF13847"/>
    </source>
</evidence>
<feature type="binding site" evidence="4">
    <location>
        <begin position="187"/>
        <end position="190"/>
    </location>
    <ligand>
        <name>substrate</name>
    </ligand>
</feature>
<accession>A7HTY4</accession>
<evidence type="ECO:0000313" key="8">
    <source>
        <dbReference type="Proteomes" id="UP000006377"/>
    </source>
</evidence>
<keyword evidence="8" id="KW-1185">Reference proteome</keyword>
<dbReference type="InterPro" id="IPR004556">
    <property type="entry name" value="HemK-like"/>
</dbReference>
<dbReference type="GO" id="GO:0003676">
    <property type="term" value="F:nucleic acid binding"/>
    <property type="evidence" value="ECO:0007669"/>
    <property type="project" value="InterPro"/>
</dbReference>
<feature type="binding site" evidence="4">
    <location>
        <position position="187"/>
    </location>
    <ligand>
        <name>S-adenosyl-L-methionine</name>
        <dbReference type="ChEBI" id="CHEBI:59789"/>
    </ligand>
</feature>
<evidence type="ECO:0000256" key="1">
    <source>
        <dbReference type="ARBA" id="ARBA00022603"/>
    </source>
</evidence>
<organism evidence="7 8">
    <name type="scientific">Parvibaculum lavamentivorans (strain DS-1 / DSM 13023 / NCIMB 13966)</name>
    <dbReference type="NCBI Taxonomy" id="402881"/>
    <lineage>
        <taxon>Bacteria</taxon>
        <taxon>Pseudomonadati</taxon>
        <taxon>Pseudomonadota</taxon>
        <taxon>Alphaproteobacteria</taxon>
        <taxon>Hyphomicrobiales</taxon>
        <taxon>Parvibaculaceae</taxon>
        <taxon>Parvibaculum</taxon>
    </lineage>
</organism>
<dbReference type="STRING" id="402881.Plav_1748"/>
<dbReference type="AlphaFoldDB" id="A7HTY4"/>
<evidence type="ECO:0000313" key="7">
    <source>
        <dbReference type="EMBL" id="ABS63367.1"/>
    </source>
</evidence>
<dbReference type="InterPro" id="IPR040758">
    <property type="entry name" value="PrmC_N"/>
</dbReference>
<dbReference type="InterPro" id="IPR025714">
    <property type="entry name" value="Methyltranfer_dom"/>
</dbReference>
<dbReference type="EC" id="2.1.1.297" evidence="4"/>
<dbReference type="PANTHER" id="PTHR18895">
    <property type="entry name" value="HEMK METHYLTRANSFERASE"/>
    <property type="match status" value="1"/>
</dbReference>
<comment type="similarity">
    <text evidence="4">Belongs to the protein N5-glutamine methyltransferase family. PrmC subfamily.</text>
</comment>
<feature type="binding site" evidence="4">
    <location>
        <position position="144"/>
    </location>
    <ligand>
        <name>S-adenosyl-L-methionine</name>
        <dbReference type="ChEBI" id="CHEBI:59789"/>
    </ligand>
</feature>
<sequence length="283" mass="30014">MTSRDHAMRMLGWRLKQAGLPTPELDARILVQAVTGATDIEMIREPAAPISAAEEEALAGFERRRLAREPVSRILGAREFWGLAFAVTSATLDPRPDSETLIEASLKCLAPLARPRLLDLGTGTGCLLLTLLHERPDASGIGVDISEEALQVARENSARLGLAARARFQPGNWMEGLGEKFDLVISNPPYIASGEIEVLEPEVRGHDPRLALDGGADGLDAYRAIAAALPDVLTQEGVAVVELGAGQADAVRGIFEAAGCAVLRVDPDLSGVPRALVAALPRA</sequence>
<dbReference type="InterPro" id="IPR002052">
    <property type="entry name" value="DNA_methylase_N6_adenine_CS"/>
</dbReference>
<feature type="binding site" evidence="4">
    <location>
        <begin position="121"/>
        <end position="125"/>
    </location>
    <ligand>
        <name>S-adenosyl-L-methionine</name>
        <dbReference type="ChEBI" id="CHEBI:59789"/>
    </ligand>
</feature>
<dbReference type="CDD" id="cd02440">
    <property type="entry name" value="AdoMet_MTases"/>
    <property type="match status" value="1"/>
</dbReference>
<dbReference type="NCBIfam" id="TIGR03534">
    <property type="entry name" value="RF_mod_PrmC"/>
    <property type="match status" value="1"/>
</dbReference>
<dbReference type="PANTHER" id="PTHR18895:SF74">
    <property type="entry name" value="MTRF1L RELEASE FACTOR GLUTAMINE METHYLTRANSFERASE"/>
    <property type="match status" value="1"/>
</dbReference>
<dbReference type="EMBL" id="CP000774">
    <property type="protein sequence ID" value="ABS63367.1"/>
    <property type="molecule type" value="Genomic_DNA"/>
</dbReference>
<feature type="domain" description="Release factor glutamine methyltransferase N-terminal" evidence="6">
    <location>
        <begin position="14"/>
        <end position="76"/>
    </location>
</feature>
<dbReference type="NCBIfam" id="TIGR00536">
    <property type="entry name" value="hemK_fam"/>
    <property type="match status" value="1"/>
</dbReference>
<evidence type="ECO:0000256" key="3">
    <source>
        <dbReference type="ARBA" id="ARBA00022691"/>
    </source>
</evidence>
<keyword evidence="2 4" id="KW-0808">Transferase</keyword>
<dbReference type="PROSITE" id="PS00092">
    <property type="entry name" value="N6_MTASE"/>
    <property type="match status" value="1"/>
</dbReference>
<dbReference type="HAMAP" id="MF_02126">
    <property type="entry name" value="RF_methyltr_PrmC"/>
    <property type="match status" value="1"/>
</dbReference>
<feature type="domain" description="Methyltransferase" evidence="5">
    <location>
        <begin position="116"/>
        <end position="187"/>
    </location>
</feature>
<gene>
    <name evidence="4" type="primary">prmC</name>
    <name evidence="7" type="ordered locus">Plav_1748</name>
</gene>
<dbReference type="InterPro" id="IPR029063">
    <property type="entry name" value="SAM-dependent_MTases_sf"/>
</dbReference>
<dbReference type="Proteomes" id="UP000006377">
    <property type="component" value="Chromosome"/>
</dbReference>
<dbReference type="SUPFAM" id="SSF53335">
    <property type="entry name" value="S-adenosyl-L-methionine-dependent methyltransferases"/>
    <property type="match status" value="1"/>
</dbReference>
<evidence type="ECO:0000259" key="6">
    <source>
        <dbReference type="Pfam" id="PF17827"/>
    </source>
</evidence>
<name>A7HTY4_PARL1</name>
<dbReference type="KEGG" id="pla:Plav_1748"/>
<reference evidence="7 8" key="1">
    <citation type="journal article" date="2011" name="Stand. Genomic Sci.">
        <title>Complete genome sequence of Parvibaculum lavamentivorans type strain (DS-1(T)).</title>
        <authorList>
            <person name="Schleheck D."/>
            <person name="Weiss M."/>
            <person name="Pitluck S."/>
            <person name="Bruce D."/>
            <person name="Land M.L."/>
            <person name="Han S."/>
            <person name="Saunders E."/>
            <person name="Tapia R."/>
            <person name="Detter C."/>
            <person name="Brettin T."/>
            <person name="Han J."/>
            <person name="Woyke T."/>
            <person name="Goodwin L."/>
            <person name="Pennacchio L."/>
            <person name="Nolan M."/>
            <person name="Cook A.M."/>
            <person name="Kjelleberg S."/>
            <person name="Thomas T."/>
        </authorList>
    </citation>
    <scope>NUCLEOTIDE SEQUENCE [LARGE SCALE GENOMIC DNA]</scope>
    <source>
        <strain evidence="8">DS-1 / DSM 13023 / NCIMB 13966</strain>
    </source>
</reference>
<evidence type="ECO:0000256" key="2">
    <source>
        <dbReference type="ARBA" id="ARBA00022679"/>
    </source>
</evidence>
<dbReference type="Gene3D" id="1.10.8.10">
    <property type="entry name" value="DNA helicase RuvA subunit, C-terminal domain"/>
    <property type="match status" value="1"/>
</dbReference>
<dbReference type="Pfam" id="PF17827">
    <property type="entry name" value="PrmC_N"/>
    <property type="match status" value="1"/>
</dbReference>
<dbReference type="Gene3D" id="3.40.50.150">
    <property type="entry name" value="Vaccinia Virus protein VP39"/>
    <property type="match status" value="1"/>
</dbReference>
<dbReference type="GO" id="GO:0102559">
    <property type="term" value="F:peptide chain release factor N(5)-glutamine methyltransferase activity"/>
    <property type="evidence" value="ECO:0007669"/>
    <property type="project" value="UniProtKB-EC"/>
</dbReference>
<dbReference type="eggNOG" id="COG2890">
    <property type="taxonomic scope" value="Bacteria"/>
</dbReference>
<keyword evidence="3 4" id="KW-0949">S-adenosyl-L-methionine</keyword>
<proteinExistence type="inferred from homology"/>